<keyword evidence="9" id="KW-0833">Ubl conjugation pathway</keyword>
<feature type="transmembrane region" description="Helical" evidence="15">
    <location>
        <begin position="47"/>
        <end position="63"/>
    </location>
</feature>
<dbReference type="PANTHER" id="PTHR14155">
    <property type="entry name" value="RING FINGER DOMAIN-CONTAINING"/>
    <property type="match status" value="1"/>
</dbReference>
<dbReference type="EMBL" id="SDMP01000017">
    <property type="protein sequence ID" value="RYQ98540.1"/>
    <property type="molecule type" value="Genomic_DNA"/>
</dbReference>
<evidence type="ECO:0000256" key="3">
    <source>
        <dbReference type="ARBA" id="ARBA00004906"/>
    </source>
</evidence>
<comment type="subcellular location">
    <subcellularLocation>
        <location evidence="2">Membrane</location>
        <topology evidence="2">Single-pass membrane protein</topology>
    </subcellularLocation>
</comment>
<keyword evidence="8 14" id="KW-0863">Zinc-finger</keyword>
<organism evidence="17 18">
    <name type="scientific">Arachis hypogaea</name>
    <name type="common">Peanut</name>
    <dbReference type="NCBI Taxonomy" id="3818"/>
    <lineage>
        <taxon>Eukaryota</taxon>
        <taxon>Viridiplantae</taxon>
        <taxon>Streptophyta</taxon>
        <taxon>Embryophyta</taxon>
        <taxon>Tracheophyta</taxon>
        <taxon>Spermatophyta</taxon>
        <taxon>Magnoliopsida</taxon>
        <taxon>eudicotyledons</taxon>
        <taxon>Gunneridae</taxon>
        <taxon>Pentapetalae</taxon>
        <taxon>rosids</taxon>
        <taxon>fabids</taxon>
        <taxon>Fabales</taxon>
        <taxon>Fabaceae</taxon>
        <taxon>Papilionoideae</taxon>
        <taxon>50 kb inversion clade</taxon>
        <taxon>dalbergioids sensu lato</taxon>
        <taxon>Dalbergieae</taxon>
        <taxon>Pterocarpus clade</taxon>
        <taxon>Arachis</taxon>
    </lineage>
</organism>
<evidence type="ECO:0000256" key="8">
    <source>
        <dbReference type="ARBA" id="ARBA00022771"/>
    </source>
</evidence>
<sequence length="366" mass="41289">MTDLIECHPPLRCHQTNHHRVLCLFLSKLSLHVIVTNNLFVQDVGSYPPHFLFLFLLIFHTPLATAQQQEYPLPKVRGDKTMVIVLLVLVAVFFALGLLSIYIRQCSERRHRDQLHPAILSATYGGGNSGGQHHGLDIAVVDSFPTFIYSNVKSHKIGQGALECAVCLCEFQDEETLRLIPQCCHVFHSDCIDVWFSSHSTCPVCRANLTPKPPHTSSPQSLVVNISDQPDTNPVNSEPNIISLINDGDQNNAIITEPKSHQERRTIFNLDEENGSVQSFYRFNSAGHFTVRPVRTVSCRVTFQRERSHKEGYRTRSARSTEPPFIGMTRFERLEKGESIKGNEVKVDGGERSFDLLFPKGSRDEN</sequence>
<dbReference type="EC" id="2.3.2.27" evidence="4"/>
<evidence type="ECO:0000256" key="13">
    <source>
        <dbReference type="ARBA" id="ARBA00024209"/>
    </source>
</evidence>
<comment type="catalytic activity">
    <reaction evidence="1">
        <text>S-ubiquitinyl-[E2 ubiquitin-conjugating enzyme]-L-cysteine + [acceptor protein]-L-lysine = [E2 ubiquitin-conjugating enzyme]-L-cysteine + N(6)-ubiquitinyl-[acceptor protein]-L-lysine.</text>
        <dbReference type="EC" id="2.3.2.27"/>
    </reaction>
</comment>
<evidence type="ECO:0000259" key="16">
    <source>
        <dbReference type="PROSITE" id="PS50089"/>
    </source>
</evidence>
<keyword evidence="5" id="KW-0808">Transferase</keyword>
<accession>A0A444Y9A9</accession>
<dbReference type="Gene3D" id="3.30.40.10">
    <property type="entry name" value="Zinc/RING finger domain, C3HC4 (zinc finger)"/>
    <property type="match status" value="1"/>
</dbReference>
<dbReference type="FunFam" id="3.30.40.10:FF:000187">
    <property type="entry name" value="E3 ubiquitin-protein ligase ATL6"/>
    <property type="match status" value="1"/>
</dbReference>
<keyword evidence="12 15" id="KW-0472">Membrane</keyword>
<evidence type="ECO:0000256" key="4">
    <source>
        <dbReference type="ARBA" id="ARBA00012483"/>
    </source>
</evidence>
<keyword evidence="10" id="KW-0862">Zinc</keyword>
<evidence type="ECO:0000256" key="12">
    <source>
        <dbReference type="ARBA" id="ARBA00023136"/>
    </source>
</evidence>
<proteinExistence type="inferred from homology"/>
<evidence type="ECO:0000256" key="10">
    <source>
        <dbReference type="ARBA" id="ARBA00022833"/>
    </source>
</evidence>
<feature type="transmembrane region" description="Helical" evidence="15">
    <location>
        <begin position="83"/>
        <end position="103"/>
    </location>
</feature>
<dbReference type="GO" id="GO:0016020">
    <property type="term" value="C:membrane"/>
    <property type="evidence" value="ECO:0007669"/>
    <property type="project" value="UniProtKB-SubCell"/>
</dbReference>
<comment type="pathway">
    <text evidence="3">Protein modification; protein ubiquitination.</text>
</comment>
<evidence type="ECO:0000313" key="17">
    <source>
        <dbReference type="EMBL" id="RYQ98540.1"/>
    </source>
</evidence>
<feature type="domain" description="RING-type" evidence="16">
    <location>
        <begin position="164"/>
        <end position="206"/>
    </location>
</feature>
<comment type="similarity">
    <text evidence="13">Belongs to the RING-type zinc finger family. ATL subfamily.</text>
</comment>
<dbReference type="InterPro" id="IPR001841">
    <property type="entry name" value="Znf_RING"/>
</dbReference>
<evidence type="ECO:0000256" key="5">
    <source>
        <dbReference type="ARBA" id="ARBA00022679"/>
    </source>
</evidence>
<evidence type="ECO:0000256" key="2">
    <source>
        <dbReference type="ARBA" id="ARBA00004167"/>
    </source>
</evidence>
<dbReference type="Proteomes" id="UP000289738">
    <property type="component" value="Chromosome B07"/>
</dbReference>
<keyword evidence="18" id="KW-1185">Reference proteome</keyword>
<evidence type="ECO:0000256" key="1">
    <source>
        <dbReference type="ARBA" id="ARBA00000900"/>
    </source>
</evidence>
<keyword evidence="6 15" id="KW-0812">Transmembrane</keyword>
<evidence type="ECO:0000313" key="18">
    <source>
        <dbReference type="Proteomes" id="UP000289738"/>
    </source>
</evidence>
<reference evidence="17 18" key="1">
    <citation type="submission" date="2019-01" db="EMBL/GenBank/DDBJ databases">
        <title>Sequencing of cultivated peanut Arachis hypogaea provides insights into genome evolution and oil improvement.</title>
        <authorList>
            <person name="Chen X."/>
        </authorList>
    </citation>
    <scope>NUCLEOTIDE SEQUENCE [LARGE SCALE GENOMIC DNA]</scope>
    <source>
        <strain evidence="18">cv. Fuhuasheng</strain>
        <tissue evidence="17">Leaves</tissue>
    </source>
</reference>
<dbReference type="InterPro" id="IPR013083">
    <property type="entry name" value="Znf_RING/FYVE/PHD"/>
</dbReference>
<dbReference type="AlphaFoldDB" id="A0A444Y9A9"/>
<dbReference type="PROSITE" id="PS50089">
    <property type="entry name" value="ZF_RING_2"/>
    <property type="match status" value="1"/>
</dbReference>
<name>A0A444Y9A9_ARAHY</name>
<gene>
    <name evidence="17" type="ORF">Ahy_B07g086275</name>
</gene>
<comment type="caution">
    <text evidence="17">The sequence shown here is derived from an EMBL/GenBank/DDBJ whole genome shotgun (WGS) entry which is preliminary data.</text>
</comment>
<dbReference type="CDD" id="cd16461">
    <property type="entry name" value="RING-H2_EL5-like"/>
    <property type="match status" value="1"/>
</dbReference>
<dbReference type="PANTHER" id="PTHR14155:SF583">
    <property type="entry name" value="RING-TYPE DOMAIN-CONTAINING PROTEIN"/>
    <property type="match status" value="1"/>
</dbReference>
<evidence type="ECO:0000256" key="14">
    <source>
        <dbReference type="PROSITE-ProRule" id="PRU00175"/>
    </source>
</evidence>
<keyword evidence="7" id="KW-0479">Metal-binding</keyword>
<dbReference type="SMART" id="SM00184">
    <property type="entry name" value="RING"/>
    <property type="match status" value="1"/>
</dbReference>
<evidence type="ECO:0000256" key="9">
    <source>
        <dbReference type="ARBA" id="ARBA00022786"/>
    </source>
</evidence>
<keyword evidence="11 15" id="KW-1133">Transmembrane helix</keyword>
<protein>
    <recommendedName>
        <fullName evidence="4">RING-type E3 ubiquitin transferase</fullName>
        <ecNumber evidence="4">2.3.2.27</ecNumber>
    </recommendedName>
</protein>
<dbReference type="InterPro" id="IPR053238">
    <property type="entry name" value="RING-H2_zinc_finger"/>
</dbReference>
<evidence type="ECO:0000256" key="15">
    <source>
        <dbReference type="SAM" id="Phobius"/>
    </source>
</evidence>
<dbReference type="GO" id="GO:0061630">
    <property type="term" value="F:ubiquitin protein ligase activity"/>
    <property type="evidence" value="ECO:0007669"/>
    <property type="project" value="UniProtKB-EC"/>
</dbReference>
<dbReference type="SUPFAM" id="SSF57850">
    <property type="entry name" value="RING/U-box"/>
    <property type="match status" value="1"/>
</dbReference>
<evidence type="ECO:0000256" key="11">
    <source>
        <dbReference type="ARBA" id="ARBA00022989"/>
    </source>
</evidence>
<evidence type="ECO:0000256" key="7">
    <source>
        <dbReference type="ARBA" id="ARBA00022723"/>
    </source>
</evidence>
<dbReference type="Pfam" id="PF13639">
    <property type="entry name" value="zf-RING_2"/>
    <property type="match status" value="1"/>
</dbReference>
<evidence type="ECO:0000256" key="6">
    <source>
        <dbReference type="ARBA" id="ARBA00022692"/>
    </source>
</evidence>
<dbReference type="STRING" id="3818.A0A444Y9A9"/>
<dbReference type="GO" id="GO:0008270">
    <property type="term" value="F:zinc ion binding"/>
    <property type="evidence" value="ECO:0007669"/>
    <property type="project" value="UniProtKB-KW"/>
</dbReference>